<sequence length="235" mass="26314">MEPEPRLRRHSLGWNLVRALVMAVGFVCMVAFAVALAKVTLVPSPASVPLTHTNLHPGSSIRLYFDQPDWRDTIKQVGGNVVLGVPFGFLLPVIFPRTRGFVRVVLMTAFVMLTVEIAQGLLVAGRAFDIDDVILNAAGAFLGYLVLGRRLGRALHPRRVHWWRPRTESADEPARVAAVKKSRERWMWAWRKSDARPTSATKTNAKTKTKTTARKKTAPKSLRKRIPALLRAKRP</sequence>
<feature type="transmembrane region" description="Helical" evidence="2">
    <location>
        <begin position="133"/>
        <end position="152"/>
    </location>
</feature>
<feature type="region of interest" description="Disordered" evidence="1">
    <location>
        <begin position="194"/>
        <end position="235"/>
    </location>
</feature>
<accession>A0ABV4SZF2</accession>
<name>A0ABV4SZF2_9ACTN</name>
<evidence type="ECO:0000256" key="2">
    <source>
        <dbReference type="SAM" id="Phobius"/>
    </source>
</evidence>
<evidence type="ECO:0000256" key="1">
    <source>
        <dbReference type="SAM" id="MobiDB-lite"/>
    </source>
</evidence>
<feature type="transmembrane region" description="Helical" evidence="2">
    <location>
        <begin position="12"/>
        <end position="37"/>
    </location>
</feature>
<gene>
    <name evidence="4" type="ORF">ACEG43_47400</name>
</gene>
<evidence type="ECO:0000313" key="5">
    <source>
        <dbReference type="Proteomes" id="UP001571476"/>
    </source>
</evidence>
<evidence type="ECO:0000313" key="4">
    <source>
        <dbReference type="EMBL" id="MFA3843635.1"/>
    </source>
</evidence>
<organism evidence="4 5">
    <name type="scientific">Streptomyces aureus</name>
    <dbReference type="NCBI Taxonomy" id="193461"/>
    <lineage>
        <taxon>Bacteria</taxon>
        <taxon>Bacillati</taxon>
        <taxon>Actinomycetota</taxon>
        <taxon>Actinomycetes</taxon>
        <taxon>Kitasatosporales</taxon>
        <taxon>Streptomycetaceae</taxon>
        <taxon>Streptomyces</taxon>
    </lineage>
</organism>
<evidence type="ECO:0000259" key="3">
    <source>
        <dbReference type="Pfam" id="PF04892"/>
    </source>
</evidence>
<reference evidence="4 5" key="1">
    <citation type="submission" date="2024-08" db="EMBL/GenBank/DDBJ databases">
        <title>Genome sequence of Streptomyces aureus CACIA-1.46HGO.</title>
        <authorList>
            <person name="Evangelista-Martinez Z."/>
        </authorList>
    </citation>
    <scope>NUCLEOTIDE SEQUENCE [LARGE SCALE GENOMIC DNA]</scope>
    <source>
        <strain evidence="4 5">CACIA-1.46HGO</strain>
    </source>
</reference>
<dbReference type="EMBL" id="JBGOSP010000068">
    <property type="protein sequence ID" value="MFA3843635.1"/>
    <property type="molecule type" value="Genomic_DNA"/>
</dbReference>
<keyword evidence="5" id="KW-1185">Reference proteome</keyword>
<keyword evidence="2" id="KW-0472">Membrane</keyword>
<dbReference type="Pfam" id="PF04892">
    <property type="entry name" value="VanZ"/>
    <property type="match status" value="1"/>
</dbReference>
<dbReference type="InterPro" id="IPR006976">
    <property type="entry name" value="VanZ-like"/>
</dbReference>
<keyword evidence="2" id="KW-0812">Transmembrane</keyword>
<feature type="domain" description="VanZ-like" evidence="3">
    <location>
        <begin position="30"/>
        <end position="146"/>
    </location>
</feature>
<feature type="transmembrane region" description="Helical" evidence="2">
    <location>
        <begin position="104"/>
        <end position="127"/>
    </location>
</feature>
<proteinExistence type="predicted"/>
<dbReference type="RefSeq" id="WP_372567437.1">
    <property type="nucleotide sequence ID" value="NZ_JBGOSP010000068.1"/>
</dbReference>
<feature type="transmembrane region" description="Helical" evidence="2">
    <location>
        <begin position="77"/>
        <end position="95"/>
    </location>
</feature>
<comment type="caution">
    <text evidence="4">The sequence shown here is derived from an EMBL/GenBank/DDBJ whole genome shotgun (WGS) entry which is preliminary data.</text>
</comment>
<dbReference type="PANTHER" id="PTHR36834:SF1">
    <property type="entry name" value="INTEGRAL MEMBRANE PROTEIN"/>
    <property type="match status" value="1"/>
</dbReference>
<feature type="compositionally biased region" description="Basic residues" evidence="1">
    <location>
        <begin position="205"/>
        <end position="235"/>
    </location>
</feature>
<keyword evidence="2" id="KW-1133">Transmembrane helix</keyword>
<protein>
    <submittedName>
        <fullName evidence="4">VanZ family protein</fullName>
    </submittedName>
</protein>
<dbReference type="PANTHER" id="PTHR36834">
    <property type="entry name" value="MEMBRANE PROTEIN-RELATED"/>
    <property type="match status" value="1"/>
</dbReference>
<dbReference type="InterPro" id="IPR053150">
    <property type="entry name" value="Teicoplanin_resist-assoc"/>
</dbReference>
<dbReference type="Proteomes" id="UP001571476">
    <property type="component" value="Unassembled WGS sequence"/>
</dbReference>